<dbReference type="Proteomes" id="UP001060215">
    <property type="component" value="Chromosome 4"/>
</dbReference>
<protein>
    <submittedName>
        <fullName evidence="1">Dehydrodolichyl diphosphate synthase 6</fullName>
    </submittedName>
</protein>
<reference evidence="1 2" key="1">
    <citation type="journal article" date="2022" name="Plant J.">
        <title>Chromosome-level genome of Camellia lanceoleosa provides a valuable resource for understanding genome evolution and self-incompatibility.</title>
        <authorList>
            <person name="Gong W."/>
            <person name="Xiao S."/>
            <person name="Wang L."/>
            <person name="Liao Z."/>
            <person name="Chang Y."/>
            <person name="Mo W."/>
            <person name="Hu G."/>
            <person name="Li W."/>
            <person name="Zhao G."/>
            <person name="Zhu H."/>
            <person name="Hu X."/>
            <person name="Ji K."/>
            <person name="Xiang X."/>
            <person name="Song Q."/>
            <person name="Yuan D."/>
            <person name="Jin S."/>
            <person name="Zhang L."/>
        </authorList>
    </citation>
    <scope>NUCLEOTIDE SEQUENCE [LARGE SCALE GENOMIC DNA]</scope>
    <source>
        <strain evidence="1">SQ_2022a</strain>
    </source>
</reference>
<proteinExistence type="predicted"/>
<accession>A0ACC0HT35</accession>
<dbReference type="EMBL" id="CM045761">
    <property type="protein sequence ID" value="KAI8016204.1"/>
    <property type="molecule type" value="Genomic_DNA"/>
</dbReference>
<gene>
    <name evidence="1" type="ORF">LOK49_LG05G02897</name>
</gene>
<keyword evidence="2" id="KW-1185">Reference proteome</keyword>
<name>A0ACC0HT35_9ERIC</name>
<sequence>MTATTSNSKVVLSICVAYTSTDEIVHSIQESCQEKWDELKLLEESGVGYGLIGLGANEMNQGDNIISVTDVEKHMHIAVTPDPDILIRTSDKTRLSNFLLWPHCHLYAGDGFINAVVKRIRINKIE</sequence>
<comment type="caution">
    <text evidence="1">The sequence shown here is derived from an EMBL/GenBank/DDBJ whole genome shotgun (WGS) entry which is preliminary data.</text>
</comment>
<evidence type="ECO:0000313" key="2">
    <source>
        <dbReference type="Proteomes" id="UP001060215"/>
    </source>
</evidence>
<evidence type="ECO:0000313" key="1">
    <source>
        <dbReference type="EMBL" id="KAI8016204.1"/>
    </source>
</evidence>
<organism evidence="1 2">
    <name type="scientific">Camellia lanceoleosa</name>
    <dbReference type="NCBI Taxonomy" id="1840588"/>
    <lineage>
        <taxon>Eukaryota</taxon>
        <taxon>Viridiplantae</taxon>
        <taxon>Streptophyta</taxon>
        <taxon>Embryophyta</taxon>
        <taxon>Tracheophyta</taxon>
        <taxon>Spermatophyta</taxon>
        <taxon>Magnoliopsida</taxon>
        <taxon>eudicotyledons</taxon>
        <taxon>Gunneridae</taxon>
        <taxon>Pentapetalae</taxon>
        <taxon>asterids</taxon>
        <taxon>Ericales</taxon>
        <taxon>Theaceae</taxon>
        <taxon>Camellia</taxon>
    </lineage>
</organism>